<comment type="similarity">
    <text evidence="1">Belongs to the outer membrane factor (OMF) (TC 1.B.17) family.</text>
</comment>
<dbReference type="AlphaFoldDB" id="A0A9X2W6D0"/>
<comment type="caution">
    <text evidence="2">The sequence shown here is derived from an EMBL/GenBank/DDBJ whole genome shotgun (WGS) entry which is preliminary data.</text>
</comment>
<dbReference type="PANTHER" id="PTHR30203">
    <property type="entry name" value="OUTER MEMBRANE CATION EFFLUX PROTEIN"/>
    <property type="match status" value="1"/>
</dbReference>
<reference evidence="2" key="1">
    <citation type="submission" date="2022-09" db="EMBL/GenBank/DDBJ databases">
        <title>The genome sequence of Tsuneonella sp. YG55.</title>
        <authorList>
            <person name="Liu Y."/>
        </authorList>
    </citation>
    <scope>NUCLEOTIDE SEQUENCE</scope>
    <source>
        <strain evidence="2">YG55</strain>
    </source>
</reference>
<dbReference type="EMBL" id="JAOAMV010000010">
    <property type="protein sequence ID" value="MCT2560201.1"/>
    <property type="molecule type" value="Genomic_DNA"/>
</dbReference>
<protein>
    <submittedName>
        <fullName evidence="2">TolC family protein</fullName>
    </submittedName>
</protein>
<evidence type="ECO:0000256" key="1">
    <source>
        <dbReference type="ARBA" id="ARBA00007613"/>
    </source>
</evidence>
<keyword evidence="3" id="KW-1185">Reference proteome</keyword>
<proteinExistence type="inferred from homology"/>
<dbReference type="PROSITE" id="PS51257">
    <property type="entry name" value="PROKAR_LIPOPROTEIN"/>
    <property type="match status" value="1"/>
</dbReference>
<dbReference type="SUPFAM" id="SSF56954">
    <property type="entry name" value="Outer membrane efflux proteins (OEP)"/>
    <property type="match status" value="1"/>
</dbReference>
<dbReference type="GO" id="GO:0015562">
    <property type="term" value="F:efflux transmembrane transporter activity"/>
    <property type="evidence" value="ECO:0007669"/>
    <property type="project" value="InterPro"/>
</dbReference>
<dbReference type="PANTHER" id="PTHR30203:SF24">
    <property type="entry name" value="BLR4935 PROTEIN"/>
    <property type="match status" value="1"/>
</dbReference>
<dbReference type="Proteomes" id="UP001142648">
    <property type="component" value="Unassembled WGS sequence"/>
</dbReference>
<organism evidence="2 3">
    <name type="scientific">Tsuneonella litorea</name>
    <dbReference type="NCBI Taxonomy" id="2976475"/>
    <lineage>
        <taxon>Bacteria</taxon>
        <taxon>Pseudomonadati</taxon>
        <taxon>Pseudomonadota</taxon>
        <taxon>Alphaproteobacteria</taxon>
        <taxon>Sphingomonadales</taxon>
        <taxon>Erythrobacteraceae</taxon>
        <taxon>Tsuneonella</taxon>
    </lineage>
</organism>
<dbReference type="RefSeq" id="WP_259963319.1">
    <property type="nucleotide sequence ID" value="NZ_JAOAMV010000010.1"/>
</dbReference>
<name>A0A9X2W6D0_9SPHN</name>
<sequence length="445" mass="47822">MKVWGALLVVALGGCATYRPEPLDSAPAALAEPFVAELSQAASAVERPWLPPQQVDLSQPLTPQALSAIAVVANPDLEAQRVRAGVKDAQVFAAGLLPDPTFSLGVNKVLSGPDTLLDITGALGLDLNALRTRAVSRRMAIAEARQVRLDLAWAEWQTAGQARLQAAKVIELTRVTELSRTSKEVARSLLDRITRAAGRGDIAGDRLQAARLALLTATEQLRTAETDLAAAQSELRRQLGLPPEFGLQLARPDLPPPPPPTATLFMLAETNRTDLAALRAGYAAQEAIVRKAILEQFPTLNIALNGARDSAGNLLAGPSVDFTLPLWNRNRGTIAVERASRAALKAEYDARLFQTRADIAAAEAGLAVAYRRRADALRDLPKLRQYAEATRRAATRGDLSLETAQNAEQSLRDRELVVAQAEQAIAEQSIALELLTGTPREAWPQ</sequence>
<dbReference type="Pfam" id="PF02321">
    <property type="entry name" value="OEP"/>
    <property type="match status" value="1"/>
</dbReference>
<evidence type="ECO:0000313" key="3">
    <source>
        <dbReference type="Proteomes" id="UP001142648"/>
    </source>
</evidence>
<dbReference type="InterPro" id="IPR003423">
    <property type="entry name" value="OMP_efflux"/>
</dbReference>
<dbReference type="Gene3D" id="1.20.1600.10">
    <property type="entry name" value="Outer membrane efflux proteins (OEP)"/>
    <property type="match status" value="1"/>
</dbReference>
<gene>
    <name evidence="2" type="ORF">N0B51_14555</name>
</gene>
<accession>A0A9X2W6D0</accession>
<dbReference type="InterPro" id="IPR010131">
    <property type="entry name" value="MdtP/NodT-like"/>
</dbReference>
<evidence type="ECO:0000313" key="2">
    <source>
        <dbReference type="EMBL" id="MCT2560201.1"/>
    </source>
</evidence>